<evidence type="ECO:0000313" key="5">
    <source>
        <dbReference type="EMBL" id="PWA09440.1"/>
    </source>
</evidence>
<dbReference type="SUPFAM" id="SSF56801">
    <property type="entry name" value="Acetyl-CoA synthetase-like"/>
    <property type="match status" value="1"/>
</dbReference>
<dbReference type="PRINTS" id="PR00154">
    <property type="entry name" value="AMPBINDING"/>
</dbReference>
<keyword evidence="6" id="KW-1185">Reference proteome</keyword>
<feature type="domain" description="AMP-binding enzyme C-terminal" evidence="4">
    <location>
        <begin position="430"/>
        <end position="505"/>
    </location>
</feature>
<accession>A0A2U1JW49</accession>
<dbReference type="InterPro" id="IPR020845">
    <property type="entry name" value="AMP-binding_CS"/>
</dbReference>
<dbReference type="Pfam" id="PF00501">
    <property type="entry name" value="AMP-binding"/>
    <property type="match status" value="1"/>
</dbReference>
<comment type="similarity">
    <text evidence="1">Belongs to the ATP-dependent AMP-binding enzyme family.</text>
</comment>
<dbReference type="Gene3D" id="3.40.50.12780">
    <property type="entry name" value="N-terminal domain of ligase-like"/>
    <property type="match status" value="1"/>
</dbReference>
<dbReference type="Pfam" id="PF13193">
    <property type="entry name" value="AMP-binding_C"/>
    <property type="match status" value="1"/>
</dbReference>
<sequence length="524" mass="59436">MTSSSLHLSRQLLVGEILKRTVHKTPEMEAYIFEDERVTYEKMDHRASHLAGWLQMQGIGRDDKVAFMMKNSIEFIEIVFGIALSGGVGVPVNFRLQREEVRYIVENSDSKLLFIDEEYEEMILSIRDKLPKLEQIIVVGTEQLHQEFVNYESIYETAAAYHPCESLVDEDAAFIVYTSGTTGRPKGAVLTHKNICLNLQNIMFEGKTDLYQKQLICVPLFHIAGLNLIIMSCLANGTTVLLREFNPVKLLESVEKEQVNSFFLVPAMWNFLFQVPNFNKYDLSSVTTCSTGAAITPLELKKRILKSFPNAKLSDTFGQTETTASTTYLKGEDTLRKTTSVGKSMINVETRIVDENMNDVSVGEVGEIVYRGPTVMKEYYKNPEATEEAFKGGWFHSGDLVKRDEEGFIYVVDRKKNMIISGGENIYPAEIEEVLYQLPEILECAVIGVPDKDWGESVKAVVVLKPDKRLTAEQIIEYCQQNLASYKKPKYVEFIDELPRNASGKVLKYVLQKEAREALDTEKL</sequence>
<dbReference type="Gene3D" id="3.30.300.30">
    <property type="match status" value="1"/>
</dbReference>
<dbReference type="CDD" id="cd17631">
    <property type="entry name" value="FACL_FadD13-like"/>
    <property type="match status" value="1"/>
</dbReference>
<dbReference type="InterPro" id="IPR020459">
    <property type="entry name" value="AMP-binding"/>
</dbReference>
<evidence type="ECO:0000259" key="3">
    <source>
        <dbReference type="Pfam" id="PF00501"/>
    </source>
</evidence>
<dbReference type="GO" id="GO:0016878">
    <property type="term" value="F:acid-thiol ligase activity"/>
    <property type="evidence" value="ECO:0007669"/>
    <property type="project" value="UniProtKB-ARBA"/>
</dbReference>
<dbReference type="RefSeq" id="WP_116555369.1">
    <property type="nucleotide sequence ID" value="NZ_QCZG01000029.1"/>
</dbReference>
<evidence type="ECO:0000313" key="6">
    <source>
        <dbReference type="Proteomes" id="UP000245998"/>
    </source>
</evidence>
<comment type="caution">
    <text evidence="5">The sequence shown here is derived from an EMBL/GenBank/DDBJ whole genome shotgun (WGS) entry which is preliminary data.</text>
</comment>
<proteinExistence type="inferred from homology"/>
<dbReference type="InterPro" id="IPR000873">
    <property type="entry name" value="AMP-dep_synth/lig_dom"/>
</dbReference>
<dbReference type="FunFam" id="3.30.300.30:FF:000008">
    <property type="entry name" value="2,3-dihydroxybenzoate-AMP ligase"/>
    <property type="match status" value="1"/>
</dbReference>
<dbReference type="InterPro" id="IPR045851">
    <property type="entry name" value="AMP-bd_C_sf"/>
</dbReference>
<dbReference type="PANTHER" id="PTHR43767:SF1">
    <property type="entry name" value="NONRIBOSOMAL PEPTIDE SYNTHASE PES1 (EUROFUNG)-RELATED"/>
    <property type="match status" value="1"/>
</dbReference>
<organism evidence="5 6">
    <name type="scientific">Pueribacillus theae</name>
    <dbReference type="NCBI Taxonomy" id="2171751"/>
    <lineage>
        <taxon>Bacteria</taxon>
        <taxon>Bacillati</taxon>
        <taxon>Bacillota</taxon>
        <taxon>Bacilli</taxon>
        <taxon>Bacillales</taxon>
        <taxon>Bacillaceae</taxon>
        <taxon>Pueribacillus</taxon>
    </lineage>
</organism>
<dbReference type="InterPro" id="IPR025110">
    <property type="entry name" value="AMP-bd_C"/>
</dbReference>
<dbReference type="PANTHER" id="PTHR43767">
    <property type="entry name" value="LONG-CHAIN-FATTY-ACID--COA LIGASE"/>
    <property type="match status" value="1"/>
</dbReference>
<evidence type="ECO:0000259" key="4">
    <source>
        <dbReference type="Pfam" id="PF13193"/>
    </source>
</evidence>
<dbReference type="OrthoDB" id="9765680at2"/>
<dbReference type="InterPro" id="IPR050237">
    <property type="entry name" value="ATP-dep_AMP-bd_enzyme"/>
</dbReference>
<keyword evidence="2" id="KW-0436">Ligase</keyword>
<gene>
    <name evidence="5" type="ORF">DCC39_13150</name>
</gene>
<protein>
    <submittedName>
        <fullName evidence="5">Acyl-CoA synthetase</fullName>
    </submittedName>
</protein>
<dbReference type="Proteomes" id="UP000245998">
    <property type="component" value="Unassembled WGS sequence"/>
</dbReference>
<dbReference type="NCBIfam" id="NF004837">
    <property type="entry name" value="PRK06187.1"/>
    <property type="match status" value="1"/>
</dbReference>
<evidence type="ECO:0000256" key="1">
    <source>
        <dbReference type="ARBA" id="ARBA00006432"/>
    </source>
</evidence>
<dbReference type="PROSITE" id="PS00455">
    <property type="entry name" value="AMP_BINDING"/>
    <property type="match status" value="1"/>
</dbReference>
<dbReference type="AlphaFoldDB" id="A0A2U1JW49"/>
<feature type="domain" description="AMP-dependent synthetase/ligase" evidence="3">
    <location>
        <begin position="19"/>
        <end position="380"/>
    </location>
</feature>
<dbReference type="EMBL" id="QCZG01000029">
    <property type="protein sequence ID" value="PWA09440.1"/>
    <property type="molecule type" value="Genomic_DNA"/>
</dbReference>
<reference evidence="5 6" key="1">
    <citation type="submission" date="2018-04" db="EMBL/GenBank/DDBJ databases">
        <title>Camelliibacillus theae gen. nov., sp. nov., isolated from Pu'er tea.</title>
        <authorList>
            <person name="Niu L."/>
        </authorList>
    </citation>
    <scope>NUCLEOTIDE SEQUENCE [LARGE SCALE GENOMIC DNA]</scope>
    <source>
        <strain evidence="5 6">T8</strain>
    </source>
</reference>
<name>A0A2U1JW49_9BACI</name>
<dbReference type="InterPro" id="IPR042099">
    <property type="entry name" value="ANL_N_sf"/>
</dbReference>
<evidence type="ECO:0000256" key="2">
    <source>
        <dbReference type="ARBA" id="ARBA00022598"/>
    </source>
</evidence>